<organism evidence="1 4">
    <name type="scientific">Leptospira adleri</name>
    <dbReference type="NCBI Taxonomy" id="2023186"/>
    <lineage>
        <taxon>Bacteria</taxon>
        <taxon>Pseudomonadati</taxon>
        <taxon>Spirochaetota</taxon>
        <taxon>Spirochaetia</taxon>
        <taxon>Leptospirales</taxon>
        <taxon>Leptospiraceae</taxon>
        <taxon>Leptospira</taxon>
    </lineage>
</organism>
<evidence type="ECO:0000313" key="3">
    <source>
        <dbReference type="Proteomes" id="UP000232149"/>
    </source>
</evidence>
<evidence type="ECO:0008006" key="5">
    <source>
        <dbReference type="Google" id="ProtNLM"/>
    </source>
</evidence>
<evidence type="ECO:0000313" key="4">
    <source>
        <dbReference type="Proteomes" id="UP000232188"/>
    </source>
</evidence>
<dbReference type="EMBL" id="NPDU01000024">
    <property type="protein sequence ID" value="PJZ61874.1"/>
    <property type="molecule type" value="Genomic_DNA"/>
</dbReference>
<gene>
    <name evidence="2" type="ORF">CH376_10750</name>
    <name evidence="1" type="ORF">CH380_19415</name>
</gene>
<reference evidence="3 4" key="1">
    <citation type="submission" date="2017-07" db="EMBL/GenBank/DDBJ databases">
        <title>Leptospira spp. isolated from tropical soils.</title>
        <authorList>
            <person name="Thibeaux R."/>
            <person name="Iraola G."/>
            <person name="Ferres I."/>
            <person name="Bierque E."/>
            <person name="Girault D."/>
            <person name="Soupe-Gilbert M.-E."/>
            <person name="Picardeau M."/>
            <person name="Goarant C."/>
        </authorList>
    </citation>
    <scope>NUCLEOTIDE SEQUENCE [LARGE SCALE GENOMIC DNA]</scope>
    <source>
        <strain evidence="1 4">FH2-B-C1</strain>
        <strain evidence="2 3">FH2-B-D1</strain>
    </source>
</reference>
<dbReference type="Proteomes" id="UP000232188">
    <property type="component" value="Unassembled WGS sequence"/>
</dbReference>
<name>A0A2M9YJA6_9LEPT</name>
<protein>
    <recommendedName>
        <fullName evidence="5">Transcriptional regulator</fullName>
    </recommendedName>
</protein>
<dbReference type="RefSeq" id="WP_100787412.1">
    <property type="nucleotide sequence ID" value="NZ_NPDU01000024.1"/>
</dbReference>
<evidence type="ECO:0000313" key="2">
    <source>
        <dbReference type="EMBL" id="PJZ61874.1"/>
    </source>
</evidence>
<evidence type="ECO:0000313" key="1">
    <source>
        <dbReference type="EMBL" id="PJZ51617.1"/>
    </source>
</evidence>
<dbReference type="Proteomes" id="UP000232149">
    <property type="component" value="Unassembled WGS sequence"/>
</dbReference>
<dbReference type="EMBL" id="NPDV01000022">
    <property type="protein sequence ID" value="PJZ51617.1"/>
    <property type="molecule type" value="Genomic_DNA"/>
</dbReference>
<proteinExistence type="predicted"/>
<keyword evidence="3" id="KW-1185">Reference proteome</keyword>
<dbReference type="AlphaFoldDB" id="A0A2M9YJA6"/>
<sequence length="82" mass="9300">MKGNKLQQGKWPKGVMSPEEIDEKLKVLGLGYMDLKLRIAGVSYDTVRHTIKGRSNNDQVLQYLKDLGINHGRTPSKYKRAS</sequence>
<accession>A0A2M9YJA6</accession>
<comment type="caution">
    <text evidence="1">The sequence shown here is derived from an EMBL/GenBank/DDBJ whole genome shotgun (WGS) entry which is preliminary data.</text>
</comment>